<dbReference type="PANTHER" id="PTHR45138">
    <property type="entry name" value="REGULATORY COMPONENTS OF SENSORY TRANSDUCTION SYSTEM"/>
    <property type="match status" value="1"/>
</dbReference>
<dbReference type="Proteomes" id="UP001595952">
    <property type="component" value="Unassembled WGS sequence"/>
</dbReference>
<dbReference type="InterPro" id="IPR000160">
    <property type="entry name" value="GGDEF_dom"/>
</dbReference>
<dbReference type="InterPro" id="IPR050469">
    <property type="entry name" value="Diguanylate_Cyclase"/>
</dbReference>
<evidence type="ECO:0000256" key="1">
    <source>
        <dbReference type="SAM" id="MobiDB-lite"/>
    </source>
</evidence>
<sequence length="439" mass="47662">MQPPLLNWSPLAVLAASTGLTVLVVALLTVAAAWLRPSYAGWRGWAAGHSLLVLGMLVGTLRTPQTALLSILLGNGLVMVGSGLFVQAFYRFAGARVDPRIRLTLRLAVPAILAALYVLSVIMDNLTARFFLVHAYLAVLALALVHLIMKQHQHELRSAYGLNLAVLGVVCALGLPRALSLSLHPEAAYALNGPNVLMFVSVLVLSVGGTFTFWLLHDDRRRAEMGRLQHELAGYAFTDPLTSALNRRGLWRAFDRWAGGGLLGATLVALDIDHFKLINDEQGHAVGDRHLVALSRLLHELAAEQDLVGRCGGDEFTVLLTGSPAQVKRQLQHLKERVHPVTGALGFGVSFGWTQVGPEDTLDAALNRADLAMYQQKLQRRLAGVNIAFVPPDRSSPGHPVRAPAARTRDRAGVQTEPQDWVELDEAERSWPPALLSQS</sequence>
<keyword evidence="2" id="KW-1133">Transmembrane helix</keyword>
<keyword evidence="2" id="KW-0812">Transmembrane</keyword>
<dbReference type="SUPFAM" id="SSF55073">
    <property type="entry name" value="Nucleotide cyclase"/>
    <property type="match status" value="1"/>
</dbReference>
<feature type="transmembrane region" description="Helical" evidence="2">
    <location>
        <begin position="196"/>
        <end position="216"/>
    </location>
</feature>
<dbReference type="InterPro" id="IPR029787">
    <property type="entry name" value="Nucleotide_cyclase"/>
</dbReference>
<dbReference type="EMBL" id="JBHSEI010000005">
    <property type="protein sequence ID" value="MFC4638460.1"/>
    <property type="molecule type" value="Genomic_DNA"/>
</dbReference>
<feature type="transmembrane region" description="Helical" evidence="2">
    <location>
        <begin position="67"/>
        <end position="91"/>
    </location>
</feature>
<evidence type="ECO:0000259" key="3">
    <source>
        <dbReference type="PROSITE" id="PS50887"/>
    </source>
</evidence>
<feature type="transmembrane region" description="Helical" evidence="2">
    <location>
        <begin position="103"/>
        <end position="122"/>
    </location>
</feature>
<evidence type="ECO:0000256" key="2">
    <source>
        <dbReference type="SAM" id="Phobius"/>
    </source>
</evidence>
<name>A0ABV9I868_9DEIO</name>
<feature type="domain" description="GGDEF" evidence="3">
    <location>
        <begin position="263"/>
        <end position="393"/>
    </location>
</feature>
<reference evidence="5" key="1">
    <citation type="journal article" date="2019" name="Int. J. Syst. Evol. Microbiol.">
        <title>The Global Catalogue of Microorganisms (GCM) 10K type strain sequencing project: providing services to taxonomists for standard genome sequencing and annotation.</title>
        <authorList>
            <consortium name="The Broad Institute Genomics Platform"/>
            <consortium name="The Broad Institute Genome Sequencing Center for Infectious Disease"/>
            <person name="Wu L."/>
            <person name="Ma J."/>
        </authorList>
    </citation>
    <scope>NUCLEOTIDE SEQUENCE [LARGE SCALE GENOMIC DNA]</scope>
    <source>
        <strain evidence="5">CCUG 55995</strain>
    </source>
</reference>
<protein>
    <submittedName>
        <fullName evidence="4">GGDEF domain-containing protein</fullName>
    </submittedName>
</protein>
<dbReference type="PANTHER" id="PTHR45138:SF9">
    <property type="entry name" value="DIGUANYLATE CYCLASE DGCM-RELATED"/>
    <property type="match status" value="1"/>
</dbReference>
<comment type="caution">
    <text evidence="4">The sequence shown here is derived from an EMBL/GenBank/DDBJ whole genome shotgun (WGS) entry which is preliminary data.</text>
</comment>
<keyword evidence="2" id="KW-0472">Membrane</keyword>
<dbReference type="InterPro" id="IPR043128">
    <property type="entry name" value="Rev_trsase/Diguanyl_cyclase"/>
</dbReference>
<dbReference type="Pfam" id="PF00990">
    <property type="entry name" value="GGDEF"/>
    <property type="match status" value="1"/>
</dbReference>
<dbReference type="Gene3D" id="3.30.70.270">
    <property type="match status" value="1"/>
</dbReference>
<evidence type="ECO:0000313" key="5">
    <source>
        <dbReference type="Proteomes" id="UP001595952"/>
    </source>
</evidence>
<feature type="transmembrane region" description="Helical" evidence="2">
    <location>
        <begin position="160"/>
        <end position="176"/>
    </location>
</feature>
<dbReference type="RefSeq" id="WP_380061464.1">
    <property type="nucleotide sequence ID" value="NZ_JBHSEI010000005.1"/>
</dbReference>
<evidence type="ECO:0000313" key="4">
    <source>
        <dbReference type="EMBL" id="MFC4638460.1"/>
    </source>
</evidence>
<dbReference type="NCBIfam" id="TIGR00254">
    <property type="entry name" value="GGDEF"/>
    <property type="match status" value="1"/>
</dbReference>
<proteinExistence type="predicted"/>
<feature type="transmembrane region" description="Helical" evidence="2">
    <location>
        <begin position="42"/>
        <end position="61"/>
    </location>
</feature>
<dbReference type="PROSITE" id="PS50887">
    <property type="entry name" value="GGDEF"/>
    <property type="match status" value="1"/>
</dbReference>
<gene>
    <name evidence="4" type="ORF">ACFO0D_08880</name>
</gene>
<feature type="transmembrane region" description="Helical" evidence="2">
    <location>
        <begin position="12"/>
        <end position="35"/>
    </location>
</feature>
<accession>A0ABV9I868</accession>
<dbReference type="SMART" id="SM00267">
    <property type="entry name" value="GGDEF"/>
    <property type="match status" value="1"/>
</dbReference>
<dbReference type="CDD" id="cd01949">
    <property type="entry name" value="GGDEF"/>
    <property type="match status" value="1"/>
</dbReference>
<organism evidence="4 5">
    <name type="scientific">Deinococcus hohokamensis</name>
    <dbReference type="NCBI Taxonomy" id="309883"/>
    <lineage>
        <taxon>Bacteria</taxon>
        <taxon>Thermotogati</taxon>
        <taxon>Deinococcota</taxon>
        <taxon>Deinococci</taxon>
        <taxon>Deinococcales</taxon>
        <taxon>Deinococcaceae</taxon>
        <taxon>Deinococcus</taxon>
    </lineage>
</organism>
<feature type="transmembrane region" description="Helical" evidence="2">
    <location>
        <begin position="128"/>
        <end position="148"/>
    </location>
</feature>
<feature type="region of interest" description="Disordered" evidence="1">
    <location>
        <begin position="390"/>
        <end position="439"/>
    </location>
</feature>
<keyword evidence="5" id="KW-1185">Reference proteome</keyword>